<feature type="region of interest" description="Disordered" evidence="1">
    <location>
        <begin position="1279"/>
        <end position="1315"/>
    </location>
</feature>
<dbReference type="PANTHER" id="PTHR47184:SF2">
    <property type="entry name" value="SYMPLEKIN"/>
    <property type="match status" value="1"/>
</dbReference>
<keyword evidence="5" id="KW-1185">Reference proteome</keyword>
<protein>
    <submittedName>
        <fullName evidence="4">Symplekin</fullName>
    </submittedName>
</protein>
<dbReference type="EMBL" id="JAUIZM010000011">
    <property type="protein sequence ID" value="KAK1355691.1"/>
    <property type="molecule type" value="Genomic_DNA"/>
</dbReference>
<evidence type="ECO:0000313" key="4">
    <source>
        <dbReference type="EMBL" id="KAK1355691.1"/>
    </source>
</evidence>
<feature type="compositionally biased region" description="Basic and acidic residues" evidence="1">
    <location>
        <begin position="1299"/>
        <end position="1308"/>
    </location>
</feature>
<comment type="caution">
    <text evidence="4">The sequence shown here is derived from an EMBL/GenBank/DDBJ whole genome shotgun (WGS) entry which is preliminary data.</text>
</comment>
<evidence type="ECO:0000259" key="2">
    <source>
        <dbReference type="Pfam" id="PF11935"/>
    </source>
</evidence>
<organism evidence="4 5">
    <name type="scientific">Heracleum sosnowskyi</name>
    <dbReference type="NCBI Taxonomy" id="360622"/>
    <lineage>
        <taxon>Eukaryota</taxon>
        <taxon>Viridiplantae</taxon>
        <taxon>Streptophyta</taxon>
        <taxon>Embryophyta</taxon>
        <taxon>Tracheophyta</taxon>
        <taxon>Spermatophyta</taxon>
        <taxon>Magnoliopsida</taxon>
        <taxon>eudicotyledons</taxon>
        <taxon>Gunneridae</taxon>
        <taxon>Pentapetalae</taxon>
        <taxon>asterids</taxon>
        <taxon>campanulids</taxon>
        <taxon>Apiales</taxon>
        <taxon>Apiaceae</taxon>
        <taxon>Apioideae</taxon>
        <taxon>apioid superclade</taxon>
        <taxon>Tordylieae</taxon>
        <taxon>Tordyliinae</taxon>
        <taxon>Heracleum</taxon>
    </lineage>
</organism>
<dbReference type="Pfam" id="PF11935">
    <property type="entry name" value="SYMPK_PTA1_N"/>
    <property type="match status" value="1"/>
</dbReference>
<reference evidence="4" key="1">
    <citation type="submission" date="2023-02" db="EMBL/GenBank/DDBJ databases">
        <title>Genome of toxic invasive species Heracleum sosnowskyi carries increased number of genes despite the absence of recent whole-genome duplications.</title>
        <authorList>
            <person name="Schelkunov M."/>
            <person name="Shtratnikova V."/>
            <person name="Makarenko M."/>
            <person name="Klepikova A."/>
            <person name="Omelchenko D."/>
            <person name="Novikova G."/>
            <person name="Obukhova E."/>
            <person name="Bogdanov V."/>
            <person name="Penin A."/>
            <person name="Logacheva M."/>
        </authorList>
    </citation>
    <scope>NUCLEOTIDE SEQUENCE</scope>
    <source>
        <strain evidence="4">Hsosn_3</strain>
        <tissue evidence="4">Leaf</tissue>
    </source>
</reference>
<accession>A0AAD8GXA2</accession>
<sequence>MVAIMAAKLREKVAGLVDSAKSSRDLNSKLQSLQHLKNIFSEDVGTQLLSEFLPALLEFHSDSSSPVRKFVIEVVGTVGLKHVEFLPDIVPVLITALQDSTPAVARQSGTCGIDLFRSTLVRIAIQGIYSSELDDSLKLSWAWMLKFKDEIYTLASKPGSDGRRLVALKFVAATILLYTPDPSGSSEPPSNHRFEEKFDEFNMAWLRRGHPVLDIGDSSTEASKSLDLLLDQLRYPTVKALNNSAMIVLINSLSGIARRRPALYGRIMAVLLALDPSSSANKGMHVLGAHYPLKNAFLACLKCTHPGAAPWRDRLVGALRGMKAGDLAEEALHEVCQINGSVGYKNNVPAEEEKPLLRLVDSMDTDIRRKRSGTPDASDLAEEEEDASGKRARQTPEANNDQDNLSSTVVCTSRGEGDNGPVQQLVSMFAALVSQGEKAVGSLQILISSISADLLAEVVMANMRHLPSVRPKDEELELDKDSGTSYGFRDTQFKQLSSFLRDIQSTSSPFQQRDSGLDAGPAASNDLENPKLEEQEAINPTFNDVGGPLINETAIIPVPTDVPVSSCEGVPSANDVSLAIVPKVPDIGLPENGIPGLESSTHSYGLPDTLAVSSLVATDLEEASQDQVNSLGRSSQEIIPSISTDRSEELSPKAACMDTTSINSSTATSLRLPSQLVLPKMSAPVISLDGEQMDNIQKMSFMRIVEAYKHIAVAGGSQVRFSLLAYLGVALPLDVDPWKMVETHVLSDYINHEGHELTLRVLYKLYGEAEANADFLYSTNATSVYEMFLLKVAETLRDAFPASDKSLSRLLGEVPYLPKSILKLLECLCCPGNNDKDEKVVHSGDRVTQGLSTVWSLILLRPPTRDVCLKIALQSAVHHLEEVRMKAIRLVANKLYPISSLTLSIEDYAKEMLISVTSADKTNAVGSQKEHLNASVSEGTVSKDVSSGTHQLNTCESSSLSSVSEMQRCMSLYFALCTKKHSLFREVFVVYDSMSEAAKQAVHGQIPILVRTIGTSPQLLEIISDPPSGSGNLLLQVIQTLTDGTVPSPELISTIRKLYDSKLKDAQILIPVLPFLPKHEVLLIFPHLVNLPRDKFQGVLTRALQGLPQSGPVLTPGEVLIAIHKVDPERDGIALKKVTDACNACFEQGHIFTQQVLAEVLNQLVEQIPLPLLFMRTVLQTIGAYPSLVDFVMNILSRLVSKQIWKNPKLWAGFLRCALLTKPQSFSVLLQLPPPQLENAMNKMPALKAPLVAHASQPDIQSSLPRSVLVVLGIVSDSQTASPTEKAQPPSADGSSSDKVPEAEKSKETSTVSEM</sequence>
<dbReference type="Pfam" id="PF12295">
    <property type="entry name" value="Symplekin_C"/>
    <property type="match status" value="1"/>
</dbReference>
<evidence type="ECO:0000259" key="3">
    <source>
        <dbReference type="Pfam" id="PF12295"/>
    </source>
</evidence>
<dbReference type="Gene3D" id="1.25.10.10">
    <property type="entry name" value="Leucine-rich Repeat Variant"/>
    <property type="match status" value="1"/>
</dbReference>
<dbReference type="InterPro" id="IPR011989">
    <property type="entry name" value="ARM-like"/>
</dbReference>
<feature type="domain" description="Symplekin C-terminal" evidence="3">
    <location>
        <begin position="1065"/>
        <end position="1243"/>
    </location>
</feature>
<evidence type="ECO:0000256" key="1">
    <source>
        <dbReference type="SAM" id="MobiDB-lite"/>
    </source>
</evidence>
<dbReference type="InterPro" id="IPR022075">
    <property type="entry name" value="Symplekin_C"/>
</dbReference>
<feature type="region of interest" description="Disordered" evidence="1">
    <location>
        <begin position="367"/>
        <end position="417"/>
    </location>
</feature>
<gene>
    <name evidence="4" type="ORF">POM88_048947</name>
</gene>
<proteinExistence type="predicted"/>
<feature type="compositionally biased region" description="Polar residues" evidence="1">
    <location>
        <begin position="396"/>
        <end position="411"/>
    </location>
</feature>
<reference evidence="4" key="2">
    <citation type="submission" date="2023-05" db="EMBL/GenBank/DDBJ databases">
        <authorList>
            <person name="Schelkunov M.I."/>
        </authorList>
    </citation>
    <scope>NUCLEOTIDE SEQUENCE</scope>
    <source>
        <strain evidence="4">Hsosn_3</strain>
        <tissue evidence="4">Leaf</tissue>
    </source>
</reference>
<dbReference type="InterPro" id="IPR016024">
    <property type="entry name" value="ARM-type_fold"/>
</dbReference>
<dbReference type="InterPro" id="IPR032460">
    <property type="entry name" value="Symplekin/Pta1_N"/>
</dbReference>
<feature type="compositionally biased region" description="Polar residues" evidence="1">
    <location>
        <begin position="504"/>
        <end position="514"/>
    </location>
</feature>
<dbReference type="Proteomes" id="UP001237642">
    <property type="component" value="Unassembled WGS sequence"/>
</dbReference>
<evidence type="ECO:0000313" key="5">
    <source>
        <dbReference type="Proteomes" id="UP001237642"/>
    </source>
</evidence>
<name>A0AAD8GXA2_9APIA</name>
<dbReference type="PANTHER" id="PTHR47184">
    <property type="entry name" value="PHOSPHATIDYLINOSITOL 3-AND 4-KINASE FAMILY PROTEIN-RELATED"/>
    <property type="match status" value="1"/>
</dbReference>
<feature type="region of interest" description="Disordered" evidence="1">
    <location>
        <begin position="504"/>
        <end position="527"/>
    </location>
</feature>
<dbReference type="SUPFAM" id="SSF48371">
    <property type="entry name" value="ARM repeat"/>
    <property type="match status" value="2"/>
</dbReference>
<feature type="domain" description="Symplekin/Pta1 N-terminal" evidence="2">
    <location>
        <begin position="102"/>
        <end position="319"/>
    </location>
</feature>